<protein>
    <submittedName>
        <fullName evidence="1">Uncharacterized protein</fullName>
    </submittedName>
</protein>
<dbReference type="Proteomes" id="UP000019141">
    <property type="component" value="Unassembled WGS sequence"/>
</dbReference>
<gene>
    <name evidence="1" type="ORF">ETSY1_34205</name>
</gene>
<keyword evidence="2" id="KW-1185">Reference proteome</keyword>
<comment type="caution">
    <text evidence="1">The sequence shown here is derived from an EMBL/GenBank/DDBJ whole genome shotgun (WGS) entry which is preliminary data.</text>
</comment>
<dbReference type="AlphaFoldDB" id="W4L9J3"/>
<name>W4L9J3_ENTF1</name>
<dbReference type="PATRIC" id="fig|1429438.4.peg.6456"/>
<evidence type="ECO:0000313" key="2">
    <source>
        <dbReference type="Proteomes" id="UP000019141"/>
    </source>
</evidence>
<sequence length="73" mass="8376">MGQPVDVTVLNRAPVDLVHRVLRDGRLLCDRDPSARSRFEVQAHNAYFDLLPYLRQYHRSARGSTSVTRPLSQ</sequence>
<proteinExistence type="predicted"/>
<dbReference type="HOGENOM" id="CLU_2697735_0_0_7"/>
<evidence type="ECO:0000313" key="1">
    <source>
        <dbReference type="EMBL" id="ETW94579.1"/>
    </source>
</evidence>
<accession>W4L9J3</accession>
<organism evidence="1 2">
    <name type="scientific">Entotheonella factor</name>
    <dbReference type="NCBI Taxonomy" id="1429438"/>
    <lineage>
        <taxon>Bacteria</taxon>
        <taxon>Pseudomonadati</taxon>
        <taxon>Nitrospinota/Tectimicrobiota group</taxon>
        <taxon>Candidatus Tectimicrobiota</taxon>
        <taxon>Candidatus Entotheonellia</taxon>
        <taxon>Candidatus Entotheonellales</taxon>
        <taxon>Candidatus Entotheonellaceae</taxon>
        <taxon>Candidatus Entotheonella</taxon>
    </lineage>
</organism>
<dbReference type="EMBL" id="AZHW01001044">
    <property type="protein sequence ID" value="ETW94579.1"/>
    <property type="molecule type" value="Genomic_DNA"/>
</dbReference>
<reference evidence="1 2" key="1">
    <citation type="journal article" date="2014" name="Nature">
        <title>An environmental bacterial taxon with a large and distinct metabolic repertoire.</title>
        <authorList>
            <person name="Wilson M.C."/>
            <person name="Mori T."/>
            <person name="Ruckert C."/>
            <person name="Uria A.R."/>
            <person name="Helf M.J."/>
            <person name="Takada K."/>
            <person name="Gernert C."/>
            <person name="Steffens U.A."/>
            <person name="Heycke N."/>
            <person name="Schmitt S."/>
            <person name="Rinke C."/>
            <person name="Helfrich E.J."/>
            <person name="Brachmann A.O."/>
            <person name="Gurgui C."/>
            <person name="Wakimoto T."/>
            <person name="Kracht M."/>
            <person name="Crusemann M."/>
            <person name="Hentschel U."/>
            <person name="Abe I."/>
            <person name="Matsunaga S."/>
            <person name="Kalinowski J."/>
            <person name="Takeyama H."/>
            <person name="Piel J."/>
        </authorList>
    </citation>
    <scope>NUCLEOTIDE SEQUENCE [LARGE SCALE GENOMIC DNA]</scope>
    <source>
        <strain evidence="2">TSY1</strain>
    </source>
</reference>